<sequence>MPEEVKKRKRHTDGSSKPSKKVAVENDRTIKIKLHNTESLAPVIASMPGLAAPTAISFKPYSKPLKNVSAKPGRSSKITNSELLLHSNTHPKIDYIAREEQASKTDSFLKHYVGVYNPETGELELMEARKMTVRGLVKSQAAPPEEESAKNTRELRNDLGQTFGTKKARKAIASVTENAIAPGRAARRAEGQPAKLDSTASAIMASMAEATAEMATRDQLAREADAAKPRPVANFDAQEPKDVYTLDSLIGEDILKLIPVLEWQEKVKNKKEVVLPSRFVAERISLLVQDARRLRALRYLFCLLKFYTSAKPNRSERFLPKRPELKKALGDVPEAVLESIRRRFSDGSRMSRFHADLLITHACALALVLDNFETDVYMFKDELQLEMKPMQQYFKEVGATITAMPEAKRIARGLEKPAAAQHKFAKLRVPLKFPEVNFVRRR</sequence>
<keyword evidence="5" id="KW-0539">Nucleus</keyword>
<evidence type="ECO:0000256" key="2">
    <source>
        <dbReference type="ARBA" id="ARBA00009430"/>
    </source>
</evidence>
<dbReference type="OMA" id="LWNHYVA"/>
<dbReference type="GO" id="GO:0000428">
    <property type="term" value="C:DNA-directed RNA polymerase complex"/>
    <property type="evidence" value="ECO:0007669"/>
    <property type="project" value="UniProtKB-KW"/>
</dbReference>
<evidence type="ECO:0000256" key="1">
    <source>
        <dbReference type="ARBA" id="ARBA00004604"/>
    </source>
</evidence>
<feature type="non-terminal residue" evidence="7">
    <location>
        <position position="442"/>
    </location>
</feature>
<dbReference type="GO" id="GO:0005730">
    <property type="term" value="C:nucleolus"/>
    <property type="evidence" value="ECO:0007669"/>
    <property type="project" value="UniProtKB-SubCell"/>
</dbReference>
<keyword evidence="8" id="KW-1185">Reference proteome</keyword>
<feature type="non-terminal residue" evidence="7">
    <location>
        <position position="1"/>
    </location>
</feature>
<keyword evidence="3" id="KW-0240">DNA-directed RNA polymerase</keyword>
<accession>A0A3E2H0F3</accession>
<gene>
    <name evidence="7" type="ORF">B7463_g9438</name>
</gene>
<dbReference type="Proteomes" id="UP000258309">
    <property type="component" value="Unassembled WGS sequence"/>
</dbReference>
<dbReference type="PANTHER" id="PTHR14440">
    <property type="entry name" value="DNA-DIRECTED RNA POLYMERASE I SUBUNIT RPA49"/>
    <property type="match status" value="1"/>
</dbReference>
<dbReference type="Pfam" id="PF06870">
    <property type="entry name" value="RNA_pol_I_A49"/>
    <property type="match status" value="1"/>
</dbReference>
<organism evidence="7 8">
    <name type="scientific">Scytalidium lignicola</name>
    <name type="common">Hyphomycete</name>
    <dbReference type="NCBI Taxonomy" id="5539"/>
    <lineage>
        <taxon>Eukaryota</taxon>
        <taxon>Fungi</taxon>
        <taxon>Dikarya</taxon>
        <taxon>Ascomycota</taxon>
        <taxon>Pezizomycotina</taxon>
        <taxon>Leotiomycetes</taxon>
        <taxon>Leotiomycetes incertae sedis</taxon>
        <taxon>Scytalidium</taxon>
    </lineage>
</organism>
<dbReference type="GO" id="GO:0006351">
    <property type="term" value="P:DNA-templated transcription"/>
    <property type="evidence" value="ECO:0007669"/>
    <property type="project" value="InterPro"/>
</dbReference>
<dbReference type="EMBL" id="NCSJ02000234">
    <property type="protein sequence ID" value="RFU26890.1"/>
    <property type="molecule type" value="Genomic_DNA"/>
</dbReference>
<dbReference type="AlphaFoldDB" id="A0A3E2H0F3"/>
<dbReference type="OrthoDB" id="532500at2759"/>
<comment type="subcellular location">
    <subcellularLocation>
        <location evidence="1">Nucleus</location>
        <location evidence="1">Nucleolus</location>
    </subcellularLocation>
</comment>
<keyword evidence="4" id="KW-0804">Transcription</keyword>
<evidence type="ECO:0000256" key="6">
    <source>
        <dbReference type="SAM" id="MobiDB-lite"/>
    </source>
</evidence>
<dbReference type="InterPro" id="IPR009668">
    <property type="entry name" value="RNA_pol-assoc_fac_A49-like"/>
</dbReference>
<evidence type="ECO:0000313" key="7">
    <source>
        <dbReference type="EMBL" id="RFU26890.1"/>
    </source>
</evidence>
<dbReference type="STRING" id="5539.A0A3E2H0F3"/>
<evidence type="ECO:0000313" key="8">
    <source>
        <dbReference type="Proteomes" id="UP000258309"/>
    </source>
</evidence>
<dbReference type="GO" id="GO:0003677">
    <property type="term" value="F:DNA binding"/>
    <property type="evidence" value="ECO:0007669"/>
    <property type="project" value="InterPro"/>
</dbReference>
<comment type="caution">
    <text evidence="7">The sequence shown here is derived from an EMBL/GenBank/DDBJ whole genome shotgun (WGS) entry which is preliminary data.</text>
</comment>
<evidence type="ECO:0000256" key="4">
    <source>
        <dbReference type="ARBA" id="ARBA00023163"/>
    </source>
</evidence>
<evidence type="ECO:0000256" key="5">
    <source>
        <dbReference type="ARBA" id="ARBA00023242"/>
    </source>
</evidence>
<feature type="region of interest" description="Disordered" evidence="6">
    <location>
        <begin position="1"/>
        <end position="27"/>
    </location>
</feature>
<evidence type="ECO:0000256" key="3">
    <source>
        <dbReference type="ARBA" id="ARBA00022478"/>
    </source>
</evidence>
<reference evidence="7 8" key="1">
    <citation type="submission" date="2018-05" db="EMBL/GenBank/DDBJ databases">
        <title>Draft genome sequence of Scytalidium lignicola DSM 105466, a ubiquitous saprotrophic fungus.</title>
        <authorList>
            <person name="Buettner E."/>
            <person name="Gebauer A.M."/>
            <person name="Hofrichter M."/>
            <person name="Liers C."/>
            <person name="Kellner H."/>
        </authorList>
    </citation>
    <scope>NUCLEOTIDE SEQUENCE [LARGE SCALE GENOMIC DNA]</scope>
    <source>
        <strain evidence="7 8">DSM 105466</strain>
    </source>
</reference>
<proteinExistence type="inferred from homology"/>
<comment type="similarity">
    <text evidence="2">Belongs to the eukaryotic RPA49/POLR1E RNA polymerase subunit family.</text>
</comment>
<protein>
    <submittedName>
        <fullName evidence="7">Uncharacterized protein</fullName>
    </submittedName>
</protein>
<name>A0A3E2H0F3_SCYLI</name>